<dbReference type="Proteomes" id="UP001142393">
    <property type="component" value="Unassembled WGS sequence"/>
</dbReference>
<dbReference type="GO" id="GO:0006338">
    <property type="term" value="P:chromatin remodeling"/>
    <property type="evidence" value="ECO:0007669"/>
    <property type="project" value="InterPro"/>
</dbReference>
<comment type="similarity">
    <text evidence="2">Belongs to the SNF5 family.</text>
</comment>
<comment type="subcellular location">
    <subcellularLocation>
        <location evidence="1">Nucleus</location>
    </subcellularLocation>
</comment>
<dbReference type="InterPro" id="IPR006939">
    <property type="entry name" value="SNF5"/>
</dbReference>
<feature type="compositionally biased region" description="Polar residues" evidence="6">
    <location>
        <begin position="230"/>
        <end position="245"/>
    </location>
</feature>
<feature type="region of interest" description="Disordered" evidence="6">
    <location>
        <begin position="163"/>
        <end position="251"/>
    </location>
</feature>
<accession>A0A9W8NYT0</accession>
<evidence type="ECO:0000256" key="1">
    <source>
        <dbReference type="ARBA" id="ARBA00004123"/>
    </source>
</evidence>
<evidence type="ECO:0000256" key="3">
    <source>
        <dbReference type="ARBA" id="ARBA00023015"/>
    </source>
</evidence>
<protein>
    <recommendedName>
        <fullName evidence="9">SNF5-domain-containing protein</fullName>
    </recommendedName>
</protein>
<organism evidence="7 8">
    <name type="scientific">Lentinula detonsa</name>
    <dbReference type="NCBI Taxonomy" id="2804962"/>
    <lineage>
        <taxon>Eukaryota</taxon>
        <taxon>Fungi</taxon>
        <taxon>Dikarya</taxon>
        <taxon>Basidiomycota</taxon>
        <taxon>Agaricomycotina</taxon>
        <taxon>Agaricomycetes</taxon>
        <taxon>Agaricomycetidae</taxon>
        <taxon>Agaricales</taxon>
        <taxon>Marasmiineae</taxon>
        <taxon>Omphalotaceae</taxon>
        <taxon>Lentinula</taxon>
    </lineage>
</organism>
<dbReference type="AlphaFoldDB" id="A0A9W8NYT0"/>
<name>A0A9W8NYT0_9AGAR</name>
<dbReference type="GO" id="GO:0000228">
    <property type="term" value="C:nuclear chromosome"/>
    <property type="evidence" value="ECO:0007669"/>
    <property type="project" value="InterPro"/>
</dbReference>
<proteinExistence type="inferred from homology"/>
<sequence>MSTSEDQFRHQISQLTYAAGTVGAAATTRASTSTRSSRATASATPQPILMLAPSSFVPQYPQQYQQSSYQQSFKVQPQLTQQQQSRQQTYQLQQQQQQAAPVVTQNPVSASAQAYFTSYASRLRTGATLLVQPTIFPGSSNNTSGSNAISSLPVVSTSAYNALSSTRSARASRRSRTTINYAELDDDDVDDDNEKNDGADPDHVPDAGALDDDVTDGDFNAGRVTRGSGRPSSRNVNVDQQQNAPLDSAELDQSYLGKVPPAKFIKPRGMLSSAATIPGGPMAGLDYGPNYGSETTQNQKSMQSPPILIPVRVEFDVPESGLRIRDVFLWNLHENDRSNANVGITPDIFALQFCRDLDIAVDPYAEMVARQIRAQVEDARGEAWVGWTESLGMNENRQDFMCMDDDESDNELEHEMEVDFDTDQSSQTNALQINPECRVILSIDVQIATYHLTDHIEWDLLSPLTPEVFSIQLCKDLGLTGEAVPLIAHAVHEELCRHRRDVVDWGVVSFSNSLNDKNSGKGDEVARDRTGLGLGSLGRPSRERDGRYPKALKSAWRDWGEAEEYATRWEELSPEEVERREIERERAGRRLRRETSKWRTRR</sequence>
<dbReference type="PANTHER" id="PTHR10019">
    <property type="entry name" value="SNF5"/>
    <property type="match status" value="1"/>
</dbReference>
<dbReference type="Pfam" id="PF04855">
    <property type="entry name" value="SNF5"/>
    <property type="match status" value="1"/>
</dbReference>
<evidence type="ECO:0000256" key="5">
    <source>
        <dbReference type="ARBA" id="ARBA00023242"/>
    </source>
</evidence>
<keyword evidence="4" id="KW-0804">Transcription</keyword>
<dbReference type="EMBL" id="JANVFU010000008">
    <property type="protein sequence ID" value="KAJ3743529.1"/>
    <property type="molecule type" value="Genomic_DNA"/>
</dbReference>
<feature type="compositionally biased region" description="Basic and acidic residues" evidence="6">
    <location>
        <begin position="518"/>
        <end position="530"/>
    </location>
</feature>
<comment type="caution">
    <text evidence="7">The sequence shown here is derived from an EMBL/GenBank/DDBJ whole genome shotgun (WGS) entry which is preliminary data.</text>
</comment>
<gene>
    <name evidence="7" type="ORF">DFH05DRAFT_1543792</name>
</gene>
<reference evidence="7 8" key="1">
    <citation type="journal article" date="2023" name="Proc. Natl. Acad. Sci. U.S.A.">
        <title>A global phylogenomic analysis of the shiitake genus Lentinula.</title>
        <authorList>
            <person name="Sierra-Patev S."/>
            <person name="Min B."/>
            <person name="Naranjo-Ortiz M."/>
            <person name="Looney B."/>
            <person name="Konkel Z."/>
            <person name="Slot J.C."/>
            <person name="Sakamoto Y."/>
            <person name="Steenwyk J.L."/>
            <person name="Rokas A."/>
            <person name="Carro J."/>
            <person name="Camarero S."/>
            <person name="Ferreira P."/>
            <person name="Molpeceres G."/>
            <person name="Ruiz-Duenas F.J."/>
            <person name="Serrano A."/>
            <person name="Henrissat B."/>
            <person name="Drula E."/>
            <person name="Hughes K.W."/>
            <person name="Mata J.L."/>
            <person name="Ishikawa N.K."/>
            <person name="Vargas-Isla R."/>
            <person name="Ushijima S."/>
            <person name="Smith C.A."/>
            <person name="Donoghue J."/>
            <person name="Ahrendt S."/>
            <person name="Andreopoulos W."/>
            <person name="He G."/>
            <person name="LaButti K."/>
            <person name="Lipzen A."/>
            <person name="Ng V."/>
            <person name="Riley R."/>
            <person name="Sandor L."/>
            <person name="Barry K."/>
            <person name="Martinez A.T."/>
            <person name="Xiao Y."/>
            <person name="Gibbons J.G."/>
            <person name="Terashima K."/>
            <person name="Grigoriev I.V."/>
            <person name="Hibbett D."/>
        </authorList>
    </citation>
    <scope>NUCLEOTIDE SEQUENCE [LARGE SCALE GENOMIC DNA]</scope>
    <source>
        <strain evidence="7 8">TFB7810</strain>
    </source>
</reference>
<evidence type="ECO:0000256" key="6">
    <source>
        <dbReference type="SAM" id="MobiDB-lite"/>
    </source>
</evidence>
<keyword evidence="8" id="KW-1185">Reference proteome</keyword>
<evidence type="ECO:0008006" key="9">
    <source>
        <dbReference type="Google" id="ProtNLM"/>
    </source>
</evidence>
<feature type="compositionally biased region" description="Acidic residues" evidence="6">
    <location>
        <begin position="183"/>
        <end position="194"/>
    </location>
</feature>
<keyword evidence="3" id="KW-0805">Transcription regulation</keyword>
<evidence type="ECO:0000313" key="8">
    <source>
        <dbReference type="Proteomes" id="UP001142393"/>
    </source>
</evidence>
<feature type="region of interest" description="Disordered" evidence="6">
    <location>
        <begin position="516"/>
        <end position="546"/>
    </location>
</feature>
<evidence type="ECO:0000313" key="7">
    <source>
        <dbReference type="EMBL" id="KAJ3743529.1"/>
    </source>
</evidence>
<keyword evidence="5" id="KW-0539">Nucleus</keyword>
<evidence type="ECO:0000256" key="2">
    <source>
        <dbReference type="ARBA" id="ARBA00010239"/>
    </source>
</evidence>
<evidence type="ECO:0000256" key="4">
    <source>
        <dbReference type="ARBA" id="ARBA00023163"/>
    </source>
</evidence>
<feature type="compositionally biased region" description="Basic and acidic residues" evidence="6">
    <location>
        <begin position="195"/>
        <end position="205"/>
    </location>
</feature>